<feature type="region of interest" description="Disordered" evidence="1">
    <location>
        <begin position="734"/>
        <end position="771"/>
    </location>
</feature>
<keyword evidence="3" id="KW-1185">Reference proteome</keyword>
<feature type="region of interest" description="Disordered" evidence="1">
    <location>
        <begin position="74"/>
        <end position="97"/>
    </location>
</feature>
<feature type="region of interest" description="Disordered" evidence="1">
    <location>
        <begin position="365"/>
        <end position="384"/>
    </location>
</feature>
<feature type="compositionally biased region" description="Low complexity" evidence="1">
    <location>
        <begin position="590"/>
        <end position="647"/>
    </location>
</feature>
<feature type="compositionally biased region" description="Low complexity" evidence="1">
    <location>
        <begin position="543"/>
        <end position="554"/>
    </location>
</feature>
<feature type="compositionally biased region" description="Low complexity" evidence="1">
    <location>
        <begin position="969"/>
        <end position="981"/>
    </location>
</feature>
<reference evidence="2 3" key="1">
    <citation type="submission" date="2024-10" db="EMBL/GenBank/DDBJ databases">
        <authorList>
            <person name="Kim D."/>
        </authorList>
    </citation>
    <scope>NUCLEOTIDE SEQUENCE [LARGE SCALE GENOMIC DNA]</scope>
    <source>
        <strain evidence="2">BH-2024</strain>
    </source>
</reference>
<feature type="region of interest" description="Disordered" evidence="1">
    <location>
        <begin position="952"/>
        <end position="1004"/>
    </location>
</feature>
<accession>A0ABD2IR02</accession>
<feature type="compositionally biased region" description="Low complexity" evidence="1">
    <location>
        <begin position="734"/>
        <end position="745"/>
    </location>
</feature>
<sequence length="1004" mass="104103">MKSDRESRTFFGPKHLIALGQLANFQKLVAETIVLPSKHSAERLDFTKHWVSGGGAEGGAGAGVAVWAQSAPHRRDDPLLGIHGTESSAGGYESDEHSLGSCSAEVAAINAADQQRRRRHNQQQQQQAKKKAPAAPAQQQKAVATVAATASAVPSKTAPQHHQQHQQQQQRYAKQANANGTAADRLLLPQIVAAPSCATSRPQPFRPQPQLGVLPPALVAAAASTSGCGDQQQMLQKVPSIEQLRLMRSSQERAGSQDYHSMASSVHSQDGFRPAASCLSTLSLQRIGLMGGSSGSGAFHSYTPTTAQQKQSSVPFQPQPQQYQLKGSIQSLPDSALCTAAAAAAGLKGYGAAVYSQQQPSSFGIGTTALPKQQQQQQPVNGSANHRQFATLARMDSSNSKAKQGTTGGGSSTATTTNCLRPIAQRLLPAAPTTTTTTATADHASAIDALVAELELNTADTSFASAEKRRSFPTMQTEVASRTKPAKIGGTTVVTRQQLPSHNFTNRPAQQENGSNRSKPLEKLNELIAMDDESSTMRRRRTAQQQQAAAASSAPAPPAAGGNRPFDTINQEKLNPSKVDAMARMFNGKQQQQQSAATAGTATKPFTSGGSSTGNNATSDHQGWATRRAATIRGGRVAAPAVPSSSVGSTTARHGDVQPPSLTNGHHAPPATTTTARQHNPQQHPALKKQYTMPAMASVSAAAATMAPLSSRIYRGNGAAAGLLELGGTNGRCRTNGTGRTTTAAAKRDGAGTPTVVDDDHGGGTAAGPNRHEGNGIGICAGNTGRGNFYDNVQSAARNGRCGGGRTSPAGYSFSNDSVSLCSQSEAALPPATSKGGTNAASNGTGGGAGGRIGQLIRKLGSSVGGGGGGAKVPSSATLTLSLNRVFSNEMSSSCVGGTAPRDDADGKNRTSKAAAASCAAATVGTNGNGTLTKSTSLSGDPWRYQVMMAEHQQQQQNGGGRRMEEQQSKQLHQPQQQQQQNGGIGNRLKQTIFGSAIRRRVPT</sequence>
<proteinExistence type="predicted"/>
<feature type="region of interest" description="Disordered" evidence="1">
    <location>
        <begin position="825"/>
        <end position="849"/>
    </location>
</feature>
<feature type="region of interest" description="Disordered" evidence="1">
    <location>
        <begin position="394"/>
        <end position="416"/>
    </location>
</feature>
<dbReference type="EMBL" id="JBICBT010001110">
    <property type="protein sequence ID" value="KAL3082444.1"/>
    <property type="molecule type" value="Genomic_DNA"/>
</dbReference>
<feature type="compositionally biased region" description="Low complexity" evidence="1">
    <location>
        <begin position="122"/>
        <end position="170"/>
    </location>
</feature>
<feature type="region of interest" description="Disordered" evidence="1">
    <location>
        <begin position="490"/>
        <end position="570"/>
    </location>
</feature>
<organism evidence="2 3">
    <name type="scientific">Heterodera trifolii</name>
    <dbReference type="NCBI Taxonomy" id="157864"/>
    <lineage>
        <taxon>Eukaryota</taxon>
        <taxon>Metazoa</taxon>
        <taxon>Ecdysozoa</taxon>
        <taxon>Nematoda</taxon>
        <taxon>Chromadorea</taxon>
        <taxon>Rhabditida</taxon>
        <taxon>Tylenchina</taxon>
        <taxon>Tylenchomorpha</taxon>
        <taxon>Tylenchoidea</taxon>
        <taxon>Heteroderidae</taxon>
        <taxon>Heteroderinae</taxon>
        <taxon>Heterodera</taxon>
    </lineage>
</organism>
<protein>
    <submittedName>
        <fullName evidence="2">Uncharacterized protein</fullName>
    </submittedName>
</protein>
<gene>
    <name evidence="2" type="ORF">niasHT_038510</name>
</gene>
<name>A0ABD2IR02_9BILA</name>
<feature type="compositionally biased region" description="Polar residues" evidence="1">
    <location>
        <begin position="492"/>
        <end position="518"/>
    </location>
</feature>
<dbReference type="Proteomes" id="UP001620626">
    <property type="component" value="Unassembled WGS sequence"/>
</dbReference>
<dbReference type="AlphaFoldDB" id="A0ABD2IR02"/>
<evidence type="ECO:0000313" key="2">
    <source>
        <dbReference type="EMBL" id="KAL3082444.1"/>
    </source>
</evidence>
<evidence type="ECO:0000313" key="3">
    <source>
        <dbReference type="Proteomes" id="UP001620626"/>
    </source>
</evidence>
<comment type="caution">
    <text evidence="2">The sequence shown here is derived from an EMBL/GenBank/DDBJ whole genome shotgun (WGS) entry which is preliminary data.</text>
</comment>
<evidence type="ECO:0000256" key="1">
    <source>
        <dbReference type="SAM" id="MobiDB-lite"/>
    </source>
</evidence>
<feature type="region of interest" description="Disordered" evidence="1">
    <location>
        <begin position="111"/>
        <end position="177"/>
    </location>
</feature>
<feature type="region of interest" description="Disordered" evidence="1">
    <location>
        <begin position="588"/>
        <end position="683"/>
    </location>
</feature>